<dbReference type="CDD" id="cd08946">
    <property type="entry name" value="SDR_e"/>
    <property type="match status" value="1"/>
</dbReference>
<organism evidence="2 3">
    <name type="scientific">Edaphobacter modestus</name>
    <dbReference type="NCBI Taxonomy" id="388466"/>
    <lineage>
        <taxon>Bacteria</taxon>
        <taxon>Pseudomonadati</taxon>
        <taxon>Acidobacteriota</taxon>
        <taxon>Terriglobia</taxon>
        <taxon>Terriglobales</taxon>
        <taxon>Acidobacteriaceae</taxon>
        <taxon>Edaphobacter</taxon>
    </lineage>
</organism>
<feature type="domain" description="NAD-dependent epimerase/dehydratase" evidence="1">
    <location>
        <begin position="8"/>
        <end position="245"/>
    </location>
</feature>
<dbReference type="PANTHER" id="PTHR43245:SF23">
    <property type="entry name" value="NAD(P)-BINDING DOMAIN-CONTAINING PROTEIN"/>
    <property type="match status" value="1"/>
</dbReference>
<name>A0A4Q7YQ12_9BACT</name>
<gene>
    <name evidence="2" type="ORF">BDD14_0230</name>
</gene>
<accession>A0A4Q7YQ12</accession>
<keyword evidence="3" id="KW-1185">Reference proteome</keyword>
<evidence type="ECO:0000259" key="1">
    <source>
        <dbReference type="Pfam" id="PF01370"/>
    </source>
</evidence>
<dbReference type="InterPro" id="IPR036291">
    <property type="entry name" value="NAD(P)-bd_dom_sf"/>
</dbReference>
<sequence length="355" mass="39003">MAEQIKRVAVIGGAGYLGSTLCVHLVSQGIQVVSIDPLWFGDDGLRPLRNHPYFSSLKIDVPHGDEVLPHLRGCDAVIWVAGLVGDPACDLDIGFTYSCNYRSVLTLAHICKWLGIHRFIFASSCSVYGKSSSDVVHLSEGSATCPLSFYAQDKLACEKALRGMADDCFHPSILRLATLFGWSNRMRFDLVVNVLTARACRKETLEICGGSQRRPFLHVKDAARAFVTVLTSEISLISSEIFNVGADSNNHRILDITDLVLSSIPGVRVKFISESVDLRDYDVDFSKITETLSYKTEFTVAQGIAEIQQKLSEANGIDIADPVYVNVKRTRQLISESWKNGRQLQSTAELVGSAA</sequence>
<dbReference type="Pfam" id="PF01370">
    <property type="entry name" value="Epimerase"/>
    <property type="match status" value="1"/>
</dbReference>
<dbReference type="AlphaFoldDB" id="A0A4Q7YQ12"/>
<dbReference type="InterPro" id="IPR050177">
    <property type="entry name" value="Lipid_A_modif_metabolic_enz"/>
</dbReference>
<protein>
    <submittedName>
        <fullName evidence="2">Nucleoside-diphosphate-sugar epimerase</fullName>
    </submittedName>
</protein>
<dbReference type="PANTHER" id="PTHR43245">
    <property type="entry name" value="BIFUNCTIONAL POLYMYXIN RESISTANCE PROTEIN ARNA"/>
    <property type="match status" value="1"/>
</dbReference>
<dbReference type="OrthoDB" id="9811743at2"/>
<dbReference type="Gene3D" id="3.40.50.720">
    <property type="entry name" value="NAD(P)-binding Rossmann-like Domain"/>
    <property type="match status" value="1"/>
</dbReference>
<proteinExistence type="predicted"/>
<evidence type="ECO:0000313" key="2">
    <source>
        <dbReference type="EMBL" id="RZU38921.1"/>
    </source>
</evidence>
<dbReference type="SUPFAM" id="SSF51735">
    <property type="entry name" value="NAD(P)-binding Rossmann-fold domains"/>
    <property type="match status" value="1"/>
</dbReference>
<reference evidence="2 3" key="1">
    <citation type="submission" date="2019-02" db="EMBL/GenBank/DDBJ databases">
        <title>Genomic Encyclopedia of Archaeal and Bacterial Type Strains, Phase II (KMG-II): from individual species to whole genera.</title>
        <authorList>
            <person name="Goeker M."/>
        </authorList>
    </citation>
    <scope>NUCLEOTIDE SEQUENCE [LARGE SCALE GENOMIC DNA]</scope>
    <source>
        <strain evidence="2 3">DSM 18101</strain>
    </source>
</reference>
<dbReference type="Proteomes" id="UP000292958">
    <property type="component" value="Unassembled WGS sequence"/>
</dbReference>
<dbReference type="EMBL" id="SHKW01000001">
    <property type="protein sequence ID" value="RZU38921.1"/>
    <property type="molecule type" value="Genomic_DNA"/>
</dbReference>
<comment type="caution">
    <text evidence="2">The sequence shown here is derived from an EMBL/GenBank/DDBJ whole genome shotgun (WGS) entry which is preliminary data.</text>
</comment>
<dbReference type="InterPro" id="IPR001509">
    <property type="entry name" value="Epimerase_deHydtase"/>
</dbReference>
<dbReference type="RefSeq" id="WP_130417206.1">
    <property type="nucleotide sequence ID" value="NZ_SHKW01000001.1"/>
</dbReference>
<evidence type="ECO:0000313" key="3">
    <source>
        <dbReference type="Proteomes" id="UP000292958"/>
    </source>
</evidence>